<keyword evidence="2" id="KW-0732">Signal</keyword>
<gene>
    <name evidence="3" type="ordered locus">SNE_A13650</name>
</gene>
<dbReference type="HOGENOM" id="CLU_1467267_0_0_0"/>
<organism evidence="3 4">
    <name type="scientific">Simkania negevensis (strain ATCC VR-1471 / DSM 27360 / Z)</name>
    <dbReference type="NCBI Taxonomy" id="331113"/>
    <lineage>
        <taxon>Bacteria</taxon>
        <taxon>Pseudomonadati</taxon>
        <taxon>Chlamydiota</taxon>
        <taxon>Chlamydiia</taxon>
        <taxon>Parachlamydiales</taxon>
        <taxon>Simkaniaceae</taxon>
        <taxon>Simkania</taxon>
    </lineage>
</organism>
<sequence length="184" mass="21898">MKTILSLFFLFVSTQLLGDVINIQGATNITTTSSQVNAIVVDGNGNMSQQVFPYNPQTQQVDVGNANQGENASIYLTLFMMGFMWWDGYWVGHNGYYWNGHTNVYVKNVNWNNHWNNYWHNTWNQKWQNYYNKHKNDPNFPYKNNRSWPHHSGQLPSHDRPHEHSSPQQREHDFHRNPRERDFR</sequence>
<feature type="region of interest" description="Disordered" evidence="1">
    <location>
        <begin position="141"/>
        <end position="184"/>
    </location>
</feature>
<keyword evidence="4" id="KW-1185">Reference proteome</keyword>
<evidence type="ECO:0000256" key="1">
    <source>
        <dbReference type="SAM" id="MobiDB-lite"/>
    </source>
</evidence>
<evidence type="ECO:0000313" key="4">
    <source>
        <dbReference type="Proteomes" id="UP000000496"/>
    </source>
</evidence>
<evidence type="ECO:0000313" key="3">
    <source>
        <dbReference type="EMBL" id="CCB89242.1"/>
    </source>
</evidence>
<dbReference type="AlphaFoldDB" id="F8L8U9"/>
<accession>F8L8U9</accession>
<feature type="compositionally biased region" description="Basic and acidic residues" evidence="1">
    <location>
        <begin position="157"/>
        <end position="184"/>
    </location>
</feature>
<feature type="signal peptide" evidence="2">
    <location>
        <begin position="1"/>
        <end position="18"/>
    </location>
</feature>
<proteinExistence type="predicted"/>
<reference key="1">
    <citation type="journal article" date="2011" name="Mol. Biol. Evol.">
        <title>Unity in variety -- the pan-genome of the Chlamydiae.</title>
        <authorList>
            <person name="Collingro A."/>
            <person name="Tischler P."/>
            <person name="Weinmaier T."/>
            <person name="Penz T."/>
            <person name="Heinz E."/>
            <person name="Brunham R.C."/>
            <person name="Read T.D."/>
            <person name="Bavoil P.M."/>
            <person name="Sachse K."/>
            <person name="Kahane S."/>
            <person name="Friedman M.G."/>
            <person name="Rattei T."/>
            <person name="Myers G.S.A."/>
            <person name="Horn M."/>
        </authorList>
    </citation>
    <scope>NUCLEOTIDE SEQUENCE</scope>
    <source>
        <strain>Z</strain>
    </source>
</reference>
<dbReference type="KEGG" id="sng:SNE_A13650"/>
<dbReference type="Proteomes" id="UP000000496">
    <property type="component" value="Chromosome gsn.131"/>
</dbReference>
<dbReference type="STRING" id="331113.SNE_A13650"/>
<dbReference type="EMBL" id="FR872582">
    <property type="protein sequence ID" value="CCB89242.1"/>
    <property type="molecule type" value="Genomic_DNA"/>
</dbReference>
<protein>
    <submittedName>
        <fullName evidence="3">Uncharacterized protein</fullName>
    </submittedName>
</protein>
<evidence type="ECO:0000256" key="2">
    <source>
        <dbReference type="SAM" id="SignalP"/>
    </source>
</evidence>
<reference evidence="3 4" key="2">
    <citation type="journal article" date="2011" name="Mol. Biol. Evol.">
        <title>Unity in variety--the pan-genome of the Chlamydiae.</title>
        <authorList>
            <person name="Collingro A."/>
            <person name="Tischler P."/>
            <person name="Weinmaier T."/>
            <person name="Penz T."/>
            <person name="Heinz E."/>
            <person name="Brunham R.C."/>
            <person name="Read T.D."/>
            <person name="Bavoil P.M."/>
            <person name="Sachse K."/>
            <person name="Kahane S."/>
            <person name="Friedman M.G."/>
            <person name="Rattei T."/>
            <person name="Myers G.S."/>
            <person name="Horn M."/>
        </authorList>
    </citation>
    <scope>NUCLEOTIDE SEQUENCE [LARGE SCALE GENOMIC DNA]</scope>
    <source>
        <strain evidence="4">ATCC VR-1471 / Z</strain>
    </source>
</reference>
<dbReference type="RefSeq" id="WP_013943709.1">
    <property type="nucleotide sequence ID" value="NC_015713.1"/>
</dbReference>
<name>F8L8U9_SIMNZ</name>
<feature type="chain" id="PRO_5003374185" evidence="2">
    <location>
        <begin position="19"/>
        <end position="184"/>
    </location>
</feature>